<evidence type="ECO:0000313" key="3">
    <source>
        <dbReference type="EMBL" id="ARU57821.1"/>
    </source>
</evidence>
<feature type="repeat" description="TPR" evidence="1">
    <location>
        <begin position="215"/>
        <end position="248"/>
    </location>
</feature>
<evidence type="ECO:0000256" key="2">
    <source>
        <dbReference type="SAM" id="Phobius"/>
    </source>
</evidence>
<dbReference type="PANTHER" id="PTHR12558">
    <property type="entry name" value="CELL DIVISION CYCLE 16,23,27"/>
    <property type="match status" value="1"/>
</dbReference>
<name>A0A1Y0IBG3_9GAMM</name>
<dbReference type="OrthoDB" id="443517at2"/>
<proteinExistence type="predicted"/>
<dbReference type="SUPFAM" id="SSF48452">
    <property type="entry name" value="TPR-like"/>
    <property type="match status" value="1"/>
</dbReference>
<evidence type="ECO:0000256" key="1">
    <source>
        <dbReference type="PROSITE-ProRule" id="PRU00339"/>
    </source>
</evidence>
<keyword evidence="2" id="KW-0812">Transmembrane</keyword>
<keyword evidence="1" id="KW-0802">TPR repeat</keyword>
<organism evidence="3 4">
    <name type="scientific">Oleiphilus messinensis</name>
    <dbReference type="NCBI Taxonomy" id="141451"/>
    <lineage>
        <taxon>Bacteria</taxon>
        <taxon>Pseudomonadati</taxon>
        <taxon>Pseudomonadota</taxon>
        <taxon>Gammaproteobacteria</taxon>
        <taxon>Oceanospirillales</taxon>
        <taxon>Oleiphilaceae</taxon>
        <taxon>Oleiphilus</taxon>
    </lineage>
</organism>
<dbReference type="AlphaFoldDB" id="A0A1Y0IBG3"/>
<evidence type="ECO:0000313" key="4">
    <source>
        <dbReference type="Proteomes" id="UP000196027"/>
    </source>
</evidence>
<dbReference type="Pfam" id="PF13181">
    <property type="entry name" value="TPR_8"/>
    <property type="match status" value="1"/>
</dbReference>
<accession>A0A1Y0IBG3</accession>
<protein>
    <submittedName>
        <fullName evidence="3">Tetratricopeptide TPR_2 repeat protein</fullName>
    </submittedName>
</protein>
<gene>
    <name evidence="3" type="ORF">OLMES_3801</name>
</gene>
<sequence length="334" mass="38237">MNQWIPLTRSQAWRYSKGSQRYRSDKQLRSELVSLVFGIPTFLVLATLSACTGLTNQPQLLETEAFITLLSEQHEASDVNHFKQVYNELTAQQALLGTEQFQEIYREQLSLLNIIAADNIIDTDESSQWLRETSSALSIYQSMRYGNRAALDKIATRYLKGQPDSAFREIHTYLQLYPNDDWAWSIKGRICQDLKDRVCAHNAFQHALSLNKENYFAHTGLGSIYQFDGHLNRAKQSFLQALTILPSHAPAHSGLSNVLLYKGELESALHYAYQAHQLDSQNATYAANLALVYHYTLHPTERDYFARLAEKLGYRNMEDLENIFIGKTSLLDFL</sequence>
<dbReference type="PROSITE" id="PS50005">
    <property type="entry name" value="TPR"/>
    <property type="match status" value="1"/>
</dbReference>
<feature type="transmembrane region" description="Helical" evidence="2">
    <location>
        <begin position="32"/>
        <end position="50"/>
    </location>
</feature>
<keyword evidence="2" id="KW-1133">Transmembrane helix</keyword>
<dbReference type="Proteomes" id="UP000196027">
    <property type="component" value="Chromosome"/>
</dbReference>
<dbReference type="RefSeq" id="WP_087462674.1">
    <property type="nucleotide sequence ID" value="NZ_CP021425.1"/>
</dbReference>
<dbReference type="SMART" id="SM00028">
    <property type="entry name" value="TPR"/>
    <property type="match status" value="3"/>
</dbReference>
<keyword evidence="2" id="KW-0472">Membrane</keyword>
<reference evidence="3 4" key="1">
    <citation type="submission" date="2017-05" db="EMBL/GenBank/DDBJ databases">
        <title>Genomic insights into alkan degradation activity of Oleiphilus messinensis.</title>
        <authorList>
            <person name="Kozyavkin S.A."/>
            <person name="Slesarev A.I."/>
            <person name="Golyshin P.N."/>
            <person name="Korzhenkov A."/>
            <person name="Golyshina O.N."/>
            <person name="Toshchakov S.V."/>
        </authorList>
    </citation>
    <scope>NUCLEOTIDE SEQUENCE [LARGE SCALE GENOMIC DNA]</scope>
    <source>
        <strain evidence="3 4">ME102</strain>
    </source>
</reference>
<keyword evidence="4" id="KW-1185">Reference proteome</keyword>
<dbReference type="EMBL" id="CP021425">
    <property type="protein sequence ID" value="ARU57821.1"/>
    <property type="molecule type" value="Genomic_DNA"/>
</dbReference>
<dbReference type="KEGG" id="ome:OLMES_3801"/>
<dbReference type="PANTHER" id="PTHR12558:SF13">
    <property type="entry name" value="CELL DIVISION CYCLE PROTEIN 27 HOMOLOG"/>
    <property type="match status" value="1"/>
</dbReference>
<dbReference type="Gene3D" id="1.25.40.10">
    <property type="entry name" value="Tetratricopeptide repeat domain"/>
    <property type="match status" value="1"/>
</dbReference>
<dbReference type="InterPro" id="IPR011990">
    <property type="entry name" value="TPR-like_helical_dom_sf"/>
</dbReference>
<dbReference type="InterPro" id="IPR019734">
    <property type="entry name" value="TPR_rpt"/>
</dbReference>